<dbReference type="EMBL" id="CP001657">
    <property type="protein sequence ID" value="ACT12143.1"/>
    <property type="molecule type" value="Genomic_DNA"/>
</dbReference>
<accession>C6DBA1</accession>
<organism evidence="1 2">
    <name type="scientific">Pectobacterium carotovorum subsp. carotovorum (strain PC1)</name>
    <dbReference type="NCBI Taxonomy" id="561230"/>
    <lineage>
        <taxon>Bacteria</taxon>
        <taxon>Pseudomonadati</taxon>
        <taxon>Pseudomonadota</taxon>
        <taxon>Gammaproteobacteria</taxon>
        <taxon>Enterobacterales</taxon>
        <taxon>Pectobacteriaceae</taxon>
        <taxon>Pectobacterium</taxon>
    </lineage>
</organism>
<dbReference type="RefSeq" id="WP_015839384.1">
    <property type="nucleotide sequence ID" value="NC_012917.1"/>
</dbReference>
<dbReference type="AlphaFoldDB" id="C6DBA1"/>
<protein>
    <recommendedName>
        <fullName evidence="3">Lipoprotein</fullName>
    </recommendedName>
</protein>
<dbReference type="OrthoDB" id="6565577at2"/>
<proteinExistence type="predicted"/>
<dbReference type="PROSITE" id="PS51257">
    <property type="entry name" value="PROKAR_LIPOPROTEIN"/>
    <property type="match status" value="1"/>
</dbReference>
<dbReference type="KEGG" id="pct:PC1_1095"/>
<dbReference type="HOGENOM" id="CLU_1729629_0_0_6"/>
<sequence>MKKLFGLFIPFLLASCSNNKLYDQFPATNGTIGMAYCVRAMWQVDAMTNKVDIDVINLIENRSGAGSFYVYDNDGNEFVSIIGTYGLLGKNEDDIDIRFYVPKDKVISPLTKRRYDLTKTCAKIPTQEREKLFIPNVICTDQNGCDFRNKG</sequence>
<dbReference type="Proteomes" id="UP000002736">
    <property type="component" value="Chromosome"/>
</dbReference>
<name>C6DBA1_PECCP</name>
<reference evidence="1 2" key="1">
    <citation type="submission" date="2009-07" db="EMBL/GenBank/DDBJ databases">
        <title>Complete sequence of Pectobacterium carotovorum subsp. carotovorum PC1.</title>
        <authorList>
            <consortium name="US DOE Joint Genome Institute"/>
            <person name="Lucas S."/>
            <person name="Copeland A."/>
            <person name="Lapidus A."/>
            <person name="Glavina del Rio T."/>
            <person name="Tice H."/>
            <person name="Bruce D."/>
            <person name="Goodwin L."/>
            <person name="Pitluck S."/>
            <person name="Munk A.C."/>
            <person name="Brettin T."/>
            <person name="Detter J.C."/>
            <person name="Han C."/>
            <person name="Tapia R."/>
            <person name="Larimer F."/>
            <person name="Land M."/>
            <person name="Hauser L."/>
            <person name="Kyrpides N."/>
            <person name="Mikhailova N."/>
            <person name="Balakrishnan V."/>
            <person name="Glasner J."/>
            <person name="Perna N.T."/>
        </authorList>
    </citation>
    <scope>NUCLEOTIDE SEQUENCE [LARGE SCALE GENOMIC DNA]</scope>
    <source>
        <strain evidence="1 2">PC1</strain>
    </source>
</reference>
<gene>
    <name evidence="1" type="ordered locus">PC1_1095</name>
</gene>
<evidence type="ECO:0008006" key="3">
    <source>
        <dbReference type="Google" id="ProtNLM"/>
    </source>
</evidence>
<evidence type="ECO:0000313" key="1">
    <source>
        <dbReference type="EMBL" id="ACT12143.1"/>
    </source>
</evidence>
<evidence type="ECO:0000313" key="2">
    <source>
        <dbReference type="Proteomes" id="UP000002736"/>
    </source>
</evidence>